<dbReference type="PANTHER" id="PTHR10605">
    <property type="entry name" value="HEPARAN SULFATE SULFOTRANSFERASE"/>
    <property type="match status" value="1"/>
</dbReference>
<keyword evidence="11" id="KW-1185">Reference proteome</keyword>
<proteinExistence type="predicted"/>
<feature type="chain" id="PRO_5044707585" description="Sulfotransferase domain-containing protein" evidence="6">
    <location>
        <begin position="18"/>
        <end position="347"/>
    </location>
</feature>
<feature type="binding site" evidence="4">
    <location>
        <begin position="253"/>
        <end position="257"/>
    </location>
    <ligand>
        <name>3'-phosphoadenylyl sulfate</name>
        <dbReference type="ChEBI" id="CHEBI:58339"/>
    </ligand>
</feature>
<evidence type="ECO:0000313" key="9">
    <source>
        <dbReference type="EMBL" id="UMM39864.1"/>
    </source>
</evidence>
<dbReference type="InterPro" id="IPR000863">
    <property type="entry name" value="Sulfotransferase_dom"/>
</dbReference>
<feature type="signal peptide" evidence="6">
    <location>
        <begin position="1"/>
        <end position="17"/>
    </location>
</feature>
<keyword evidence="2" id="KW-0325">Glycoprotein</keyword>
<accession>A0AAE9JRQ4</accession>
<evidence type="ECO:0000256" key="4">
    <source>
        <dbReference type="PIRSR" id="PIRSR637359-2"/>
    </source>
</evidence>
<feature type="domain" description="Sulfotransferase" evidence="7">
    <location>
        <begin position="27"/>
        <end position="273"/>
    </location>
</feature>
<evidence type="ECO:0000313" key="10">
    <source>
        <dbReference type="Proteomes" id="UP000827892"/>
    </source>
</evidence>
<feature type="binding site" evidence="4">
    <location>
        <position position="125"/>
    </location>
    <ligand>
        <name>3'-phosphoadenylyl sulfate</name>
        <dbReference type="ChEBI" id="CHEBI:58339"/>
    </ligand>
</feature>
<dbReference type="PANTHER" id="PTHR10605:SF72">
    <property type="entry name" value="HEPARAN SULFATE 3-O SULFOTRANSFERASE-B, ISOFORM A"/>
    <property type="match status" value="1"/>
</dbReference>
<evidence type="ECO:0000256" key="3">
    <source>
        <dbReference type="PIRSR" id="PIRSR637359-1"/>
    </source>
</evidence>
<evidence type="ECO:0000256" key="2">
    <source>
        <dbReference type="ARBA" id="ARBA00023180"/>
    </source>
</evidence>
<evidence type="ECO:0000256" key="1">
    <source>
        <dbReference type="ARBA" id="ARBA00022679"/>
    </source>
</evidence>
<dbReference type="Proteomes" id="UP000829354">
    <property type="component" value="Chromosome X"/>
</dbReference>
<evidence type="ECO:0000313" key="11">
    <source>
        <dbReference type="Proteomes" id="UP000829354"/>
    </source>
</evidence>
<keyword evidence="1" id="KW-0808">Transferase</keyword>
<protein>
    <recommendedName>
        <fullName evidence="7">Sulfotransferase domain-containing protein</fullName>
    </recommendedName>
</protein>
<feature type="binding site" evidence="4">
    <location>
        <begin position="36"/>
        <end position="40"/>
    </location>
    <ligand>
        <name>3'-phosphoadenylyl sulfate</name>
        <dbReference type="ChEBI" id="CHEBI:58339"/>
    </ligand>
</feature>
<gene>
    <name evidence="8" type="ORF">L3Y34_010854</name>
    <name evidence="9" type="ORF">L5515_016739</name>
</gene>
<dbReference type="SUPFAM" id="SSF52540">
    <property type="entry name" value="P-loop containing nucleoside triphosphate hydrolases"/>
    <property type="match status" value="1"/>
</dbReference>
<reference evidence="9 11" key="1">
    <citation type="submission" date="2022-04" db="EMBL/GenBank/DDBJ databases">
        <title>Chromosome-level reference genomes for two strains of Caenorhabditis briggsae: an improved platform for comparative genomics.</title>
        <authorList>
            <person name="Stevens L."/>
            <person name="Andersen E."/>
        </authorList>
    </citation>
    <scope>NUCLEOTIDE SEQUENCE [LARGE SCALE GENOMIC DNA]</scope>
    <source>
        <strain evidence="9">VX34</strain>
        <tissue evidence="9">Whole-organism</tissue>
    </source>
</reference>
<dbReference type="GO" id="GO:0008146">
    <property type="term" value="F:sulfotransferase activity"/>
    <property type="evidence" value="ECO:0007669"/>
    <property type="project" value="InterPro"/>
</dbReference>
<dbReference type="AlphaFoldDB" id="A0AAE9JRQ4"/>
<keyword evidence="5" id="KW-1015">Disulfide bond</keyword>
<evidence type="ECO:0000256" key="6">
    <source>
        <dbReference type="SAM" id="SignalP"/>
    </source>
</evidence>
<reference evidence="8 10" key="2">
    <citation type="submission" date="2022-05" db="EMBL/GenBank/DDBJ databases">
        <title>Chromosome-level reference genomes for two strains of Caenorhabditis briggsae: an improved platform for comparative genomics.</title>
        <authorList>
            <person name="Stevens L."/>
            <person name="Andersen E.C."/>
        </authorList>
    </citation>
    <scope>NUCLEOTIDE SEQUENCE [LARGE SCALE GENOMIC DNA]</scope>
    <source>
        <strain evidence="8">QX1410_ONT</strain>
        <tissue evidence="8">Whole-organism</tissue>
    </source>
</reference>
<dbReference type="EMBL" id="CP090896">
    <property type="protein sequence ID" value="ULT80560.1"/>
    <property type="molecule type" value="Genomic_DNA"/>
</dbReference>
<feature type="active site" description="For sulfotransferase activity" evidence="3">
    <location>
        <position position="36"/>
    </location>
</feature>
<feature type="disulfide bond" evidence="5">
    <location>
        <begin position="238"/>
        <end position="248"/>
    </location>
</feature>
<dbReference type="InterPro" id="IPR027417">
    <property type="entry name" value="P-loop_NTPase"/>
</dbReference>
<evidence type="ECO:0000256" key="5">
    <source>
        <dbReference type="PIRSR" id="PIRSR637359-3"/>
    </source>
</evidence>
<feature type="binding site" evidence="4">
    <location>
        <position position="117"/>
    </location>
    <ligand>
        <name>3'-phosphoadenylyl sulfate</name>
        <dbReference type="ChEBI" id="CHEBI:58339"/>
    </ligand>
</feature>
<dbReference type="Pfam" id="PF00685">
    <property type="entry name" value="Sulfotransfer_1"/>
    <property type="match status" value="1"/>
</dbReference>
<dbReference type="Proteomes" id="UP000827892">
    <property type="component" value="Chromosome X"/>
</dbReference>
<dbReference type="EMBL" id="CP092625">
    <property type="protein sequence ID" value="UMM39864.1"/>
    <property type="molecule type" value="Genomic_DNA"/>
</dbReference>
<organism evidence="9 11">
    <name type="scientific">Caenorhabditis briggsae</name>
    <dbReference type="NCBI Taxonomy" id="6238"/>
    <lineage>
        <taxon>Eukaryota</taxon>
        <taxon>Metazoa</taxon>
        <taxon>Ecdysozoa</taxon>
        <taxon>Nematoda</taxon>
        <taxon>Chromadorea</taxon>
        <taxon>Rhabditida</taxon>
        <taxon>Rhabditina</taxon>
        <taxon>Rhabditomorpha</taxon>
        <taxon>Rhabditoidea</taxon>
        <taxon>Rhabditidae</taxon>
        <taxon>Peloderinae</taxon>
        <taxon>Caenorhabditis</taxon>
    </lineage>
</organism>
<dbReference type="InterPro" id="IPR037359">
    <property type="entry name" value="NST/OST"/>
</dbReference>
<evidence type="ECO:0000259" key="7">
    <source>
        <dbReference type="Pfam" id="PF00685"/>
    </source>
</evidence>
<keyword evidence="6" id="KW-0732">Signal</keyword>
<evidence type="ECO:0000313" key="8">
    <source>
        <dbReference type="EMBL" id="ULT80560.1"/>
    </source>
</evidence>
<dbReference type="Gene3D" id="3.40.50.300">
    <property type="entry name" value="P-loop containing nucleotide triphosphate hydrolases"/>
    <property type="match status" value="1"/>
</dbReference>
<name>A0AAE9JRQ4_CAEBR</name>
<sequence length="347" mass="39793">MRYRLLLFLQMINLISSGVLPPRKRFPDAIIVGVKKSGTRALLEFLRINPLIKAPGPEVHFFDKNFNKGLEWYREQMPETRIGEVTIEKSPAYFHSKMAPERIKSLNPNTKIIIVVRDPVTRAISDYTQSSSKRKRVGLMPSFETMAVGDCANWLRANCTTKTRGVNAGWGAIRIGVYHKHMKRWLDHFPSQNIHIVDGEKLISNPADEISATEKFLGLSPVAKPENFGVDPIKKFPCLKNDDGKLHCLGKTKGRHHPDVEPSVMRALKEFYGPENKKFYQLTEYEPYLRIIHTCRNPDSPKALTIEIPLGDAKKLRRYFVLNNYNVDITEKGEEDKYTIGGKRRFQ</sequence>